<keyword evidence="7" id="KW-0408">Iron</keyword>
<evidence type="ECO:0000313" key="10">
    <source>
        <dbReference type="EMBL" id="GMI44404.1"/>
    </source>
</evidence>
<comment type="cofactor">
    <cofactor evidence="1">
        <name>Fe cation</name>
        <dbReference type="ChEBI" id="CHEBI:24875"/>
    </cofactor>
</comment>
<evidence type="ECO:0000256" key="6">
    <source>
        <dbReference type="ARBA" id="ARBA00022878"/>
    </source>
</evidence>
<sequence>MPSTFSHVKVKHITPDWPETFAKRFLFSHSKLTPTTSILQCGSLRMLTSHDVTSPHPEPWVSEIGVSVPDVSPVISEFESSSTPFTVVPPLGPSDLEGGVKTKIYGSVNLAFNALPPAPPLPPGNVLAYDHIVGNVDCMSTTASFLRSVAWPSSCLGPLLDFASFTAAEVGTTNSGLNSVVLRPSPPGQTSGVLLPLNEPVDGEVTKSQVTTYLERNAGEGVQHLAIRCGDVLSHVEELRGKGVEFVDGPGEGYYEVVWEEKARGRIEEGEYERMKRSGVLVDVENMGEEDEGILLQIFTKPLGDEPTLFLEFIERRGCGSDSRGAGEEAGEGEGELVVGCGGFGKGNFRALFEGIEREERRRGLVK</sequence>
<feature type="domain" description="VOC" evidence="9">
    <location>
        <begin position="128"/>
        <end position="301"/>
    </location>
</feature>
<proteinExistence type="inferred from homology"/>
<organism evidence="10 11">
    <name type="scientific">Triparma columacea</name>
    <dbReference type="NCBI Taxonomy" id="722753"/>
    <lineage>
        <taxon>Eukaryota</taxon>
        <taxon>Sar</taxon>
        <taxon>Stramenopiles</taxon>
        <taxon>Ochrophyta</taxon>
        <taxon>Bolidophyceae</taxon>
        <taxon>Parmales</taxon>
        <taxon>Triparmaceae</taxon>
        <taxon>Triparma</taxon>
    </lineage>
</organism>
<comment type="caution">
    <text evidence="10">The sequence shown here is derived from an EMBL/GenBank/DDBJ whole genome shotgun (WGS) entry which is preliminary data.</text>
</comment>
<dbReference type="SUPFAM" id="SSF54593">
    <property type="entry name" value="Glyoxalase/Bleomycin resistance protein/Dihydroxybiphenyl dioxygenase"/>
    <property type="match status" value="1"/>
</dbReference>
<dbReference type="InterPro" id="IPR037523">
    <property type="entry name" value="VOC_core"/>
</dbReference>
<evidence type="ECO:0000256" key="3">
    <source>
        <dbReference type="ARBA" id="ARBA00005877"/>
    </source>
</evidence>
<dbReference type="Gene3D" id="3.10.180.10">
    <property type="entry name" value="2,3-Dihydroxybiphenyl 1,2-Dioxygenase, domain 1"/>
    <property type="match status" value="1"/>
</dbReference>
<evidence type="ECO:0000256" key="1">
    <source>
        <dbReference type="ARBA" id="ARBA00001962"/>
    </source>
</evidence>
<evidence type="ECO:0000259" key="9">
    <source>
        <dbReference type="PROSITE" id="PS51819"/>
    </source>
</evidence>
<name>A0A9W7GGE8_9STRA</name>
<keyword evidence="6" id="KW-0828">Tyrosine catabolism</keyword>
<dbReference type="PROSITE" id="PS51819">
    <property type="entry name" value="VOC"/>
    <property type="match status" value="1"/>
</dbReference>
<dbReference type="GO" id="GO:0006559">
    <property type="term" value="P:L-phenylalanine catabolic process"/>
    <property type="evidence" value="ECO:0007669"/>
    <property type="project" value="UniProtKB-KW"/>
</dbReference>
<dbReference type="GO" id="GO:0003868">
    <property type="term" value="F:4-hydroxyphenylpyruvate dioxygenase activity"/>
    <property type="evidence" value="ECO:0007669"/>
    <property type="project" value="UniProtKB-EC"/>
</dbReference>
<dbReference type="EC" id="1.13.11.27" evidence="4"/>
<evidence type="ECO:0000313" key="11">
    <source>
        <dbReference type="Proteomes" id="UP001165065"/>
    </source>
</evidence>
<keyword evidence="11" id="KW-1185">Reference proteome</keyword>
<dbReference type="Proteomes" id="UP001165065">
    <property type="component" value="Unassembled WGS sequence"/>
</dbReference>
<dbReference type="Pfam" id="PF00903">
    <property type="entry name" value="Glyoxalase"/>
    <property type="match status" value="1"/>
</dbReference>
<dbReference type="PANTHER" id="PTHR11959">
    <property type="entry name" value="4-HYDROXYPHENYLPYRUVATE DIOXYGENASE"/>
    <property type="match status" value="1"/>
</dbReference>
<comment type="pathway">
    <text evidence="2">Amino-acid degradation; L-phenylalanine degradation; acetoacetate and fumarate from L-phenylalanine: step 3/6.</text>
</comment>
<dbReference type="AlphaFoldDB" id="A0A9W7GGE8"/>
<dbReference type="InterPro" id="IPR029068">
    <property type="entry name" value="Glyas_Bleomycin-R_OHBP_Dase"/>
</dbReference>
<keyword evidence="8" id="KW-0585">Phenylalanine catabolism</keyword>
<gene>
    <name evidence="10" type="ORF">TrCOL_g1316</name>
</gene>
<evidence type="ECO:0000256" key="8">
    <source>
        <dbReference type="ARBA" id="ARBA00023232"/>
    </source>
</evidence>
<evidence type="ECO:0000256" key="2">
    <source>
        <dbReference type="ARBA" id="ARBA00005162"/>
    </source>
</evidence>
<dbReference type="OrthoDB" id="414569at2759"/>
<protein>
    <recommendedName>
        <fullName evidence="4">4-hydroxyphenylpyruvate dioxygenase</fullName>
        <ecNumber evidence="4">1.13.11.27</ecNumber>
    </recommendedName>
</protein>
<dbReference type="GO" id="GO:0006572">
    <property type="term" value="P:L-tyrosine catabolic process"/>
    <property type="evidence" value="ECO:0007669"/>
    <property type="project" value="UniProtKB-KW"/>
</dbReference>
<evidence type="ECO:0000256" key="7">
    <source>
        <dbReference type="ARBA" id="ARBA00023004"/>
    </source>
</evidence>
<reference evidence="11" key="1">
    <citation type="journal article" date="2023" name="Commun. Biol.">
        <title>Genome analysis of Parmales, the sister group of diatoms, reveals the evolutionary specialization of diatoms from phago-mixotrophs to photoautotrophs.</title>
        <authorList>
            <person name="Ban H."/>
            <person name="Sato S."/>
            <person name="Yoshikawa S."/>
            <person name="Yamada K."/>
            <person name="Nakamura Y."/>
            <person name="Ichinomiya M."/>
            <person name="Sato N."/>
            <person name="Blanc-Mathieu R."/>
            <person name="Endo H."/>
            <person name="Kuwata A."/>
            <person name="Ogata H."/>
        </authorList>
    </citation>
    <scope>NUCLEOTIDE SEQUENCE [LARGE SCALE GENOMIC DNA]</scope>
</reference>
<dbReference type="PANTHER" id="PTHR11959:SF1">
    <property type="entry name" value="4-HYDROXYPHENYLPYRUVATE DIOXYGENASE"/>
    <property type="match status" value="1"/>
</dbReference>
<evidence type="ECO:0000256" key="5">
    <source>
        <dbReference type="ARBA" id="ARBA00022737"/>
    </source>
</evidence>
<dbReference type="InterPro" id="IPR004360">
    <property type="entry name" value="Glyas_Fos-R_dOase_dom"/>
</dbReference>
<dbReference type="EMBL" id="BRYA01001479">
    <property type="protein sequence ID" value="GMI44404.1"/>
    <property type="molecule type" value="Genomic_DNA"/>
</dbReference>
<keyword evidence="5" id="KW-0677">Repeat</keyword>
<accession>A0A9W7GGE8</accession>
<dbReference type="InterPro" id="IPR005956">
    <property type="entry name" value="4OHPhenylPyrv_dOase"/>
</dbReference>
<evidence type="ECO:0000256" key="4">
    <source>
        <dbReference type="ARBA" id="ARBA00013222"/>
    </source>
</evidence>
<comment type="similarity">
    <text evidence="3">Belongs to the 4HPPD family.</text>
</comment>